<organism evidence="1 2">
    <name type="scientific">Leucobacter luti</name>
    <dbReference type="NCBI Taxonomy" id="340320"/>
    <lineage>
        <taxon>Bacteria</taxon>
        <taxon>Bacillati</taxon>
        <taxon>Actinomycetota</taxon>
        <taxon>Actinomycetes</taxon>
        <taxon>Micrococcales</taxon>
        <taxon>Microbacteriaceae</taxon>
        <taxon>Leucobacter</taxon>
    </lineage>
</organism>
<evidence type="ECO:0000313" key="2">
    <source>
        <dbReference type="Proteomes" id="UP000291832"/>
    </source>
</evidence>
<dbReference type="AlphaFoldDB" id="A0A4Q7TJG1"/>
<protein>
    <recommendedName>
        <fullName evidence="3">Saccharopine dehydrogenase-like protein</fullName>
    </recommendedName>
</protein>
<dbReference type="Proteomes" id="UP000291832">
    <property type="component" value="Unassembled WGS sequence"/>
</dbReference>
<proteinExistence type="predicted"/>
<gene>
    <name evidence="1" type="ORF">EV139_3029</name>
</gene>
<evidence type="ECO:0000313" key="1">
    <source>
        <dbReference type="EMBL" id="RZT60583.1"/>
    </source>
</evidence>
<reference evidence="1 2" key="1">
    <citation type="journal article" date="2015" name="Stand. Genomic Sci.">
        <title>Genomic Encyclopedia of Bacterial and Archaeal Type Strains, Phase III: the genomes of soil and plant-associated and newly described type strains.</title>
        <authorList>
            <person name="Whitman W.B."/>
            <person name="Woyke T."/>
            <person name="Klenk H.P."/>
            <person name="Zhou Y."/>
            <person name="Lilburn T.G."/>
            <person name="Beck B.J."/>
            <person name="De Vos P."/>
            <person name="Vandamme P."/>
            <person name="Eisen J.A."/>
            <person name="Garrity G."/>
            <person name="Hugenholtz P."/>
            <person name="Kyrpides N.C."/>
        </authorList>
    </citation>
    <scope>NUCLEOTIDE SEQUENCE [LARGE SCALE GENOMIC DNA]</scope>
    <source>
        <strain evidence="1 2">RF6</strain>
    </source>
</reference>
<dbReference type="SUPFAM" id="SSF51735">
    <property type="entry name" value="NAD(P)-binding Rossmann-fold domains"/>
    <property type="match status" value="1"/>
</dbReference>
<name>A0A4Q7TJG1_9MICO</name>
<sequence length="301" mass="30592">MLGGGGAVGRVLVDELVRLGVEVTAASRSSANARIDLAGPHGLDALAEHAARYDVVVNASGVEDPRLVVAAAPAAYVDISATARTLVGISEAARPGQRVLLGAGLAPGLSTMLVAALPTRPGDDVDLGVILGTGERHGPAAVSWTADLAGQPVFAPPEGGVVVNLRERRTLPAPDGTRSYLRADFPDHVLADGARGIRVRSYLAVGDRATTAALGLVGRSPRLAPLMARAPQLGSARWSLTAVNRRTGVAVAAAGEGQSRATGVLTALGVVALLDRGPDRAVSLASLLDLADLPALGRARR</sequence>
<dbReference type="Gene3D" id="3.40.50.720">
    <property type="entry name" value="NAD(P)-binding Rossmann-like Domain"/>
    <property type="match status" value="1"/>
</dbReference>
<keyword evidence="2" id="KW-1185">Reference proteome</keyword>
<dbReference type="InterPro" id="IPR036291">
    <property type="entry name" value="NAD(P)-bd_dom_sf"/>
</dbReference>
<comment type="caution">
    <text evidence="1">The sequence shown here is derived from an EMBL/GenBank/DDBJ whole genome shotgun (WGS) entry which is preliminary data.</text>
</comment>
<accession>A0A4Q7TJG1</accession>
<dbReference type="EMBL" id="SHKI01000008">
    <property type="protein sequence ID" value="RZT60583.1"/>
    <property type="molecule type" value="Genomic_DNA"/>
</dbReference>
<evidence type="ECO:0008006" key="3">
    <source>
        <dbReference type="Google" id="ProtNLM"/>
    </source>
</evidence>